<comment type="similarity">
    <text evidence="1">Belongs to the LysR transcriptional regulatory family.</text>
</comment>
<dbReference type="InterPro" id="IPR036390">
    <property type="entry name" value="WH_DNA-bd_sf"/>
</dbReference>
<comment type="caution">
    <text evidence="6">The sequence shown here is derived from an EMBL/GenBank/DDBJ whole genome shotgun (WGS) entry which is preliminary data.</text>
</comment>
<evidence type="ECO:0000313" key="7">
    <source>
        <dbReference type="Proteomes" id="UP001257914"/>
    </source>
</evidence>
<dbReference type="PANTHER" id="PTHR30537">
    <property type="entry name" value="HTH-TYPE TRANSCRIPTIONAL REGULATOR"/>
    <property type="match status" value="1"/>
</dbReference>
<evidence type="ECO:0000256" key="2">
    <source>
        <dbReference type="ARBA" id="ARBA00023015"/>
    </source>
</evidence>
<dbReference type="EMBL" id="JAWCUA010000010">
    <property type="protein sequence ID" value="MDU0114748.1"/>
    <property type="molecule type" value="Genomic_DNA"/>
</dbReference>
<keyword evidence="4" id="KW-0804">Transcription</keyword>
<organism evidence="6 7">
    <name type="scientific">Psychrosphaera aquimarina</name>
    <dbReference type="NCBI Taxonomy" id="2044854"/>
    <lineage>
        <taxon>Bacteria</taxon>
        <taxon>Pseudomonadati</taxon>
        <taxon>Pseudomonadota</taxon>
        <taxon>Gammaproteobacteria</taxon>
        <taxon>Alteromonadales</taxon>
        <taxon>Pseudoalteromonadaceae</taxon>
        <taxon>Psychrosphaera</taxon>
    </lineage>
</organism>
<dbReference type="PROSITE" id="PS50931">
    <property type="entry name" value="HTH_LYSR"/>
    <property type="match status" value="1"/>
</dbReference>
<evidence type="ECO:0000256" key="3">
    <source>
        <dbReference type="ARBA" id="ARBA00023125"/>
    </source>
</evidence>
<evidence type="ECO:0000259" key="5">
    <source>
        <dbReference type="PROSITE" id="PS50931"/>
    </source>
</evidence>
<accession>A0ABU3R4Z6</accession>
<dbReference type="RefSeq" id="WP_315948425.1">
    <property type="nucleotide sequence ID" value="NZ_JAWCUA010000010.1"/>
</dbReference>
<dbReference type="InterPro" id="IPR036388">
    <property type="entry name" value="WH-like_DNA-bd_sf"/>
</dbReference>
<dbReference type="InterPro" id="IPR005119">
    <property type="entry name" value="LysR_subst-bd"/>
</dbReference>
<dbReference type="SUPFAM" id="SSF53850">
    <property type="entry name" value="Periplasmic binding protein-like II"/>
    <property type="match status" value="1"/>
</dbReference>
<name>A0ABU3R4Z6_9GAMM</name>
<keyword evidence="7" id="KW-1185">Reference proteome</keyword>
<dbReference type="PANTHER" id="PTHR30537:SF20">
    <property type="entry name" value="TRANSCRIPTIONAL REGULATORY PROTEIN"/>
    <property type="match status" value="1"/>
</dbReference>
<feature type="domain" description="HTH lysR-type" evidence="5">
    <location>
        <begin position="2"/>
        <end position="59"/>
    </location>
</feature>
<dbReference type="CDD" id="cd08422">
    <property type="entry name" value="PBP2_CrgA_like"/>
    <property type="match status" value="1"/>
</dbReference>
<dbReference type="Pfam" id="PF00126">
    <property type="entry name" value="HTH_1"/>
    <property type="match status" value="1"/>
</dbReference>
<evidence type="ECO:0000256" key="4">
    <source>
        <dbReference type="ARBA" id="ARBA00023163"/>
    </source>
</evidence>
<dbReference type="SUPFAM" id="SSF46785">
    <property type="entry name" value="Winged helix' DNA-binding domain"/>
    <property type="match status" value="1"/>
</dbReference>
<gene>
    <name evidence="6" type="ORF">RT723_17470</name>
</gene>
<proteinExistence type="inferred from homology"/>
<keyword evidence="2" id="KW-0805">Transcription regulation</keyword>
<dbReference type="InterPro" id="IPR058163">
    <property type="entry name" value="LysR-type_TF_proteobact-type"/>
</dbReference>
<evidence type="ECO:0000256" key="1">
    <source>
        <dbReference type="ARBA" id="ARBA00009437"/>
    </source>
</evidence>
<protein>
    <submittedName>
        <fullName evidence="6">LysR family transcriptional regulator</fullName>
    </submittedName>
</protein>
<dbReference type="Pfam" id="PF03466">
    <property type="entry name" value="LysR_substrate"/>
    <property type="match status" value="1"/>
</dbReference>
<keyword evidence="3" id="KW-0238">DNA-binding</keyword>
<dbReference type="InterPro" id="IPR000847">
    <property type="entry name" value="LysR_HTH_N"/>
</dbReference>
<dbReference type="Proteomes" id="UP001257914">
    <property type="component" value="Unassembled WGS sequence"/>
</dbReference>
<evidence type="ECO:0000313" key="6">
    <source>
        <dbReference type="EMBL" id="MDU0114748.1"/>
    </source>
</evidence>
<reference evidence="6 7" key="1">
    <citation type="submission" date="2023-10" db="EMBL/GenBank/DDBJ databases">
        <title>Psychrosphaera aquimaarina strain SW33 isolated from seawater.</title>
        <authorList>
            <person name="Bayburt H."/>
            <person name="Kim J.M."/>
            <person name="Choi B.J."/>
            <person name="Jeon C.O."/>
        </authorList>
    </citation>
    <scope>NUCLEOTIDE SEQUENCE [LARGE SCALE GENOMIC DNA]</scope>
    <source>
        <strain evidence="6 7">KCTC 52743</strain>
    </source>
</reference>
<sequence>MFKTESLIAFVLVAKYKSFTLAAKEQQQSTMAISKQISQLESRLQEPLFIRTTRIIKLTEFGENFLLRAKEILAQHDALDIWLDSRKGYLEGTIKVVAQDVQTYEETIFPWVGEFQRLYPDIKLVFEVNESPLDLNQHHHDIYWGIGEYLGIQSPSLKRRSLWQAQLGIFASPDYLKNHGTPKNIDELRGHKIIGHPHSNPNNILVIKSKSDPTGMDVVEVDAPILTVSNQSNFAAQGLGLINALVDNHDIKDYLANKQLIPVLEEHWLSSAEIYIYYQHAKIEQVKIRAFIDFFLSKRQFW</sequence>
<dbReference type="Gene3D" id="1.10.10.10">
    <property type="entry name" value="Winged helix-like DNA-binding domain superfamily/Winged helix DNA-binding domain"/>
    <property type="match status" value="1"/>
</dbReference>
<dbReference type="Gene3D" id="3.40.190.290">
    <property type="match status" value="1"/>
</dbReference>